<evidence type="ECO:0000313" key="1">
    <source>
        <dbReference type="EMBL" id="QGM98246.1"/>
    </source>
</evidence>
<protein>
    <submittedName>
        <fullName evidence="1">Uncharacterized protein</fullName>
    </submittedName>
</protein>
<dbReference type="RefSeq" id="WP_081495556.1">
    <property type="nucleotide sequence ID" value="NZ_CP044331.1"/>
</dbReference>
<dbReference type="EMBL" id="CP044331">
    <property type="protein sequence ID" value="QGM98246.1"/>
    <property type="molecule type" value="Genomic_DNA"/>
</dbReference>
<dbReference type="InterPro" id="IPR047677">
    <property type="entry name" value="GDCCVxC"/>
</dbReference>
<dbReference type="Proteomes" id="UP000422569">
    <property type="component" value="Chromosome"/>
</dbReference>
<sequence>MQLVSTITCPLCGHQSAEAMPTDACHFFYECKGCGALLKPKAGHCCVFCSYGDAPCPPIQKAKEQGRTAGRRSAQ</sequence>
<accession>A0A6B8M708</accession>
<gene>
    <name evidence="1" type="ORF">F7D14_12685</name>
</gene>
<name>A0A6B8M708_9HYPH</name>
<dbReference type="KEGG" id="mpar:F7D14_12685"/>
<reference evidence="1 2" key="1">
    <citation type="submission" date="2019-09" db="EMBL/GenBank/DDBJ databases">
        <title>Isolation and complete genome sequencing of Methylocystis species.</title>
        <authorList>
            <person name="Rumah B.L."/>
            <person name="Stead C.E."/>
            <person name="Stevens B.C."/>
            <person name="Minton N.P."/>
            <person name="Grosse-Honebrink A."/>
            <person name="Zhang Y."/>
        </authorList>
    </citation>
    <scope>NUCLEOTIDE SEQUENCE [LARGE SCALE GENOMIC DNA]</scope>
    <source>
        <strain evidence="1 2">BRCS2</strain>
    </source>
</reference>
<dbReference type="AlphaFoldDB" id="A0A6B8M708"/>
<keyword evidence="2" id="KW-1185">Reference proteome</keyword>
<evidence type="ECO:0000313" key="2">
    <source>
        <dbReference type="Proteomes" id="UP000422569"/>
    </source>
</evidence>
<organism evidence="1 2">
    <name type="scientific">Methylocystis parvus</name>
    <dbReference type="NCBI Taxonomy" id="134"/>
    <lineage>
        <taxon>Bacteria</taxon>
        <taxon>Pseudomonadati</taxon>
        <taxon>Pseudomonadota</taxon>
        <taxon>Alphaproteobacteria</taxon>
        <taxon>Hyphomicrobiales</taxon>
        <taxon>Methylocystaceae</taxon>
        <taxon>Methylocystis</taxon>
    </lineage>
</organism>
<dbReference type="NCBIfam" id="NF041374">
    <property type="entry name" value="GDCCVxC"/>
    <property type="match status" value="1"/>
</dbReference>
<proteinExistence type="predicted"/>